<evidence type="ECO:0000313" key="2">
    <source>
        <dbReference type="EMBL" id="BBG29653.1"/>
    </source>
</evidence>
<sequence length="41" mass="4442">MKMGHGDQGLPWLTLGYAVFAQLVMKCGGTLGIVEWVLAHL</sequence>
<gene>
    <name evidence="2" type="ORF">ZBT109_0880</name>
</gene>
<dbReference type="EMBL" id="AP018933">
    <property type="protein sequence ID" value="BBG29653.1"/>
    <property type="molecule type" value="Genomic_DNA"/>
</dbReference>
<evidence type="ECO:0000313" key="3">
    <source>
        <dbReference type="Proteomes" id="UP000267342"/>
    </source>
</evidence>
<dbReference type="AlphaFoldDB" id="A0A348HDF1"/>
<name>A0A348HDF1_9GAMM</name>
<feature type="transmembrane region" description="Helical" evidence="1">
    <location>
        <begin position="12"/>
        <end position="38"/>
    </location>
</feature>
<keyword evidence="1" id="KW-0472">Membrane</keyword>
<keyword evidence="3" id="KW-1185">Reference proteome</keyword>
<accession>A0A348HDF1</accession>
<dbReference type="Proteomes" id="UP000267342">
    <property type="component" value="Chromosome"/>
</dbReference>
<dbReference type="KEGG" id="zpl:ZBT109_0880"/>
<reference evidence="2 3" key="1">
    <citation type="submission" date="2018-09" db="EMBL/GenBank/DDBJ databases">
        <title>Zymobacter palmae IAM14233 (=T109) whole genome analysis.</title>
        <authorList>
            <person name="Yanase H."/>
        </authorList>
    </citation>
    <scope>NUCLEOTIDE SEQUENCE [LARGE SCALE GENOMIC DNA]</scope>
    <source>
        <strain evidence="2 3">IAM14233</strain>
    </source>
</reference>
<organism evidence="2 3">
    <name type="scientific">Zymobacter palmae</name>
    <dbReference type="NCBI Taxonomy" id="33074"/>
    <lineage>
        <taxon>Bacteria</taxon>
        <taxon>Pseudomonadati</taxon>
        <taxon>Pseudomonadota</taxon>
        <taxon>Gammaproteobacteria</taxon>
        <taxon>Oceanospirillales</taxon>
        <taxon>Halomonadaceae</taxon>
        <taxon>Zymobacter group</taxon>
        <taxon>Zymobacter</taxon>
    </lineage>
</organism>
<keyword evidence="1" id="KW-1133">Transmembrane helix</keyword>
<keyword evidence="1" id="KW-0812">Transmembrane</keyword>
<proteinExistence type="predicted"/>
<evidence type="ECO:0000256" key="1">
    <source>
        <dbReference type="SAM" id="Phobius"/>
    </source>
</evidence>
<protein>
    <submittedName>
        <fullName evidence="2">Putative exporter of polyketide antibiotics</fullName>
    </submittedName>
</protein>